<dbReference type="EMBL" id="QHKI01000017">
    <property type="protein sequence ID" value="RSM84357.1"/>
    <property type="molecule type" value="Genomic_DNA"/>
</dbReference>
<dbReference type="PRINTS" id="PR00038">
    <property type="entry name" value="HTHLUXR"/>
</dbReference>
<dbReference type="SMART" id="SM00421">
    <property type="entry name" value="HTH_LUXR"/>
    <property type="match status" value="1"/>
</dbReference>
<dbReference type="SUPFAM" id="SSF52172">
    <property type="entry name" value="CheY-like"/>
    <property type="match status" value="1"/>
</dbReference>
<dbReference type="InterPro" id="IPR058245">
    <property type="entry name" value="NreC/VraR/RcsB-like_REC"/>
</dbReference>
<dbReference type="PANTHER" id="PTHR43214">
    <property type="entry name" value="TWO-COMPONENT RESPONSE REGULATOR"/>
    <property type="match status" value="1"/>
</dbReference>
<dbReference type="RefSeq" id="WP_037266051.1">
    <property type="nucleotide sequence ID" value="NZ_QHKI01000017.1"/>
</dbReference>
<dbReference type="InterPro" id="IPR016032">
    <property type="entry name" value="Sig_transdc_resp-reg_C-effctor"/>
</dbReference>
<dbReference type="InterPro" id="IPR011006">
    <property type="entry name" value="CheY-like_superfamily"/>
</dbReference>
<dbReference type="InterPro" id="IPR000792">
    <property type="entry name" value="Tscrpt_reg_LuxR_C"/>
</dbReference>
<evidence type="ECO:0000313" key="9">
    <source>
        <dbReference type="Proteomes" id="UP000287547"/>
    </source>
</evidence>
<dbReference type="Proteomes" id="UP000287547">
    <property type="component" value="Unassembled WGS sequence"/>
</dbReference>
<dbReference type="PROSITE" id="PS00622">
    <property type="entry name" value="HTH_LUXR_1"/>
    <property type="match status" value="1"/>
</dbReference>
<dbReference type="Pfam" id="PF00072">
    <property type="entry name" value="Response_reg"/>
    <property type="match status" value="1"/>
</dbReference>
<name>A0A428Z8R6_KIBAR</name>
<evidence type="ECO:0000259" key="6">
    <source>
        <dbReference type="PROSITE" id="PS50043"/>
    </source>
</evidence>
<gene>
    <name evidence="8" type="ORF">DMH04_21285</name>
</gene>
<dbReference type="SMART" id="SM00448">
    <property type="entry name" value="REC"/>
    <property type="match status" value="1"/>
</dbReference>
<comment type="caution">
    <text evidence="8">The sequence shown here is derived from an EMBL/GenBank/DDBJ whole genome shotgun (WGS) entry which is preliminary data.</text>
</comment>
<dbReference type="CDD" id="cd06170">
    <property type="entry name" value="LuxR_C_like"/>
    <property type="match status" value="1"/>
</dbReference>
<sequence length="212" mass="22634">MIRVLLVDDQVLVRAGLRMLCESTEDVVVAGEAGNGREAVTLAEQHLPDVVLMDLRMPGMDGITATRRILDIRPSTNVLVLTTFDDDDHVYPALTAGACGFLAKDIAPPELLDGIRKAASGESPFSPAVLRRLVDRAMTANQPGPQPPDLTGREREVLALLGAGMSNAEIGERLHVGVTTVKTHVANMMTKTGCDNRVRLAVLAVRLGLVPA</sequence>
<proteinExistence type="predicted"/>
<dbReference type="OrthoDB" id="9808843at2"/>
<reference evidence="8 9" key="1">
    <citation type="submission" date="2018-05" db="EMBL/GenBank/DDBJ databases">
        <title>Evolution of GPA BGCs.</title>
        <authorList>
            <person name="Waglechner N."/>
            <person name="Wright G.D."/>
        </authorList>
    </citation>
    <scope>NUCLEOTIDE SEQUENCE [LARGE SCALE GENOMIC DNA]</scope>
    <source>
        <strain evidence="8 9">A82846</strain>
    </source>
</reference>
<dbReference type="InterPro" id="IPR039420">
    <property type="entry name" value="WalR-like"/>
</dbReference>
<evidence type="ECO:0000256" key="1">
    <source>
        <dbReference type="ARBA" id="ARBA00022553"/>
    </source>
</evidence>
<evidence type="ECO:0000256" key="2">
    <source>
        <dbReference type="ARBA" id="ARBA00023015"/>
    </source>
</evidence>
<feature type="domain" description="HTH luxR-type" evidence="6">
    <location>
        <begin position="143"/>
        <end position="208"/>
    </location>
</feature>
<dbReference type="InterPro" id="IPR001789">
    <property type="entry name" value="Sig_transdc_resp-reg_receiver"/>
</dbReference>
<keyword evidence="1 5" id="KW-0597">Phosphoprotein</keyword>
<dbReference type="PROSITE" id="PS50043">
    <property type="entry name" value="HTH_LUXR_2"/>
    <property type="match status" value="1"/>
</dbReference>
<accession>A0A428Z8R6</accession>
<evidence type="ECO:0000256" key="4">
    <source>
        <dbReference type="ARBA" id="ARBA00023163"/>
    </source>
</evidence>
<dbReference type="AlphaFoldDB" id="A0A428Z8R6"/>
<protein>
    <submittedName>
        <fullName evidence="8">DNA-binding response regulator</fullName>
    </submittedName>
</protein>
<evidence type="ECO:0000256" key="5">
    <source>
        <dbReference type="PROSITE-ProRule" id="PRU00169"/>
    </source>
</evidence>
<organism evidence="8 9">
    <name type="scientific">Kibdelosporangium aridum</name>
    <dbReference type="NCBI Taxonomy" id="2030"/>
    <lineage>
        <taxon>Bacteria</taxon>
        <taxon>Bacillati</taxon>
        <taxon>Actinomycetota</taxon>
        <taxon>Actinomycetes</taxon>
        <taxon>Pseudonocardiales</taxon>
        <taxon>Pseudonocardiaceae</taxon>
        <taxon>Kibdelosporangium</taxon>
    </lineage>
</organism>
<dbReference type="GO" id="GO:0006355">
    <property type="term" value="P:regulation of DNA-templated transcription"/>
    <property type="evidence" value="ECO:0007669"/>
    <property type="project" value="InterPro"/>
</dbReference>
<dbReference type="Pfam" id="PF00196">
    <property type="entry name" value="GerE"/>
    <property type="match status" value="1"/>
</dbReference>
<dbReference type="Gene3D" id="3.40.50.2300">
    <property type="match status" value="1"/>
</dbReference>
<dbReference type="SUPFAM" id="SSF46894">
    <property type="entry name" value="C-terminal effector domain of the bipartite response regulators"/>
    <property type="match status" value="1"/>
</dbReference>
<keyword evidence="2" id="KW-0805">Transcription regulation</keyword>
<evidence type="ECO:0000313" key="8">
    <source>
        <dbReference type="EMBL" id="RSM84357.1"/>
    </source>
</evidence>
<dbReference type="GO" id="GO:0003677">
    <property type="term" value="F:DNA binding"/>
    <property type="evidence" value="ECO:0007669"/>
    <property type="project" value="UniProtKB-KW"/>
</dbReference>
<dbReference type="GO" id="GO:0000160">
    <property type="term" value="P:phosphorelay signal transduction system"/>
    <property type="evidence" value="ECO:0007669"/>
    <property type="project" value="InterPro"/>
</dbReference>
<evidence type="ECO:0000256" key="3">
    <source>
        <dbReference type="ARBA" id="ARBA00023125"/>
    </source>
</evidence>
<feature type="modified residue" description="4-aspartylphosphate" evidence="5">
    <location>
        <position position="54"/>
    </location>
</feature>
<dbReference type="CDD" id="cd17535">
    <property type="entry name" value="REC_NarL-like"/>
    <property type="match status" value="1"/>
</dbReference>
<keyword evidence="3 8" id="KW-0238">DNA-binding</keyword>
<feature type="domain" description="Response regulatory" evidence="7">
    <location>
        <begin position="3"/>
        <end position="119"/>
    </location>
</feature>
<dbReference type="PROSITE" id="PS50110">
    <property type="entry name" value="RESPONSE_REGULATORY"/>
    <property type="match status" value="1"/>
</dbReference>
<dbReference type="PANTHER" id="PTHR43214:SF24">
    <property type="entry name" value="TRANSCRIPTIONAL REGULATORY PROTEIN NARL-RELATED"/>
    <property type="match status" value="1"/>
</dbReference>
<keyword evidence="4" id="KW-0804">Transcription</keyword>
<evidence type="ECO:0000259" key="7">
    <source>
        <dbReference type="PROSITE" id="PS50110"/>
    </source>
</evidence>